<accession>A0AAE0C0Y8</accession>
<dbReference type="EMBL" id="LGRX02018953">
    <property type="protein sequence ID" value="KAK3259193.1"/>
    <property type="molecule type" value="Genomic_DNA"/>
</dbReference>
<keyword evidence="2" id="KW-0106">Calcium</keyword>
<dbReference type="SUPFAM" id="SSF47473">
    <property type="entry name" value="EF-hand"/>
    <property type="match status" value="1"/>
</dbReference>
<feature type="domain" description="EF-hand" evidence="3">
    <location>
        <begin position="51"/>
        <end position="86"/>
    </location>
</feature>
<dbReference type="InterPro" id="IPR011992">
    <property type="entry name" value="EF-hand-dom_pair"/>
</dbReference>
<evidence type="ECO:0000313" key="6">
    <source>
        <dbReference type="Proteomes" id="UP001190700"/>
    </source>
</evidence>
<protein>
    <recommendedName>
        <fullName evidence="3">EF-hand domain-containing protein</fullName>
    </recommendedName>
</protein>
<dbReference type="GO" id="GO:0005509">
    <property type="term" value="F:calcium ion binding"/>
    <property type="evidence" value="ECO:0007669"/>
    <property type="project" value="InterPro"/>
</dbReference>
<proteinExistence type="predicted"/>
<gene>
    <name evidence="5" type="ORF">CYMTET_31853</name>
    <name evidence="4" type="ORF">CYMTET_44585</name>
</gene>
<dbReference type="Proteomes" id="UP001190700">
    <property type="component" value="Unassembled WGS sequence"/>
</dbReference>
<evidence type="ECO:0000313" key="5">
    <source>
        <dbReference type="EMBL" id="KAK3259193.1"/>
    </source>
</evidence>
<dbReference type="InterPro" id="IPR050230">
    <property type="entry name" value="CALM/Myosin/TropC-like"/>
</dbReference>
<sequence length="329" mass="36486">MTVKKSAQTVDQSSTVNVHFPADAVPILEAVSPVIEAYQMQASLRAVVAETQLDEFKANFDIFDADKDGYITVSDLGSVFQRLGQNLNYDRLKQMVNELDVDGSGTINFSEFLSLVTRKDDTIPRIPNLQDGTLLPRLVDFSKYTISEGAEVRHALIDTLFQQHSAVRFFDFVAQDMGMGTVQSSASCGGRVAPNARIRTFRAGETHVMEDPVEEDSIAHSTLTSDTPTSFIYTENGTSWTLTQALLTSAEYDTWKSLSGDTHLNRGYVIGYAFSDHDHSISKKGVLYYQEDVDLFVPVGNDTHHETQILELCADGASYTKKTARKQDQ</sequence>
<dbReference type="InterPro" id="IPR002048">
    <property type="entry name" value="EF_hand_dom"/>
</dbReference>
<reference evidence="4 6" key="1">
    <citation type="journal article" date="2015" name="Genome Biol. Evol.">
        <title>Comparative Genomics of a Bacterivorous Green Alga Reveals Evolutionary Causalities and Consequences of Phago-Mixotrophic Mode of Nutrition.</title>
        <authorList>
            <person name="Burns J.A."/>
            <person name="Paasch A."/>
            <person name="Narechania A."/>
            <person name="Kim E."/>
        </authorList>
    </citation>
    <scope>NUCLEOTIDE SEQUENCE [LARGE SCALE GENOMIC DNA]</scope>
    <source>
        <strain evidence="4">PLY_AMNH</strain>
    </source>
</reference>
<dbReference type="PANTHER" id="PTHR23048">
    <property type="entry name" value="MYOSIN LIGHT CHAIN 1, 3"/>
    <property type="match status" value="1"/>
</dbReference>
<comment type="caution">
    <text evidence="4">The sequence shown here is derived from an EMBL/GenBank/DDBJ whole genome shotgun (WGS) entry which is preliminary data.</text>
</comment>
<evidence type="ECO:0000313" key="4">
    <source>
        <dbReference type="EMBL" id="KAK3245764.1"/>
    </source>
</evidence>
<dbReference type="CDD" id="cd00051">
    <property type="entry name" value="EFh"/>
    <property type="match status" value="1"/>
</dbReference>
<dbReference type="InterPro" id="IPR018247">
    <property type="entry name" value="EF_Hand_1_Ca_BS"/>
</dbReference>
<dbReference type="Gene3D" id="1.10.238.10">
    <property type="entry name" value="EF-hand"/>
    <property type="match status" value="1"/>
</dbReference>
<dbReference type="PROSITE" id="PS50222">
    <property type="entry name" value="EF_HAND_2"/>
    <property type="match status" value="2"/>
</dbReference>
<dbReference type="GO" id="GO:0016460">
    <property type="term" value="C:myosin II complex"/>
    <property type="evidence" value="ECO:0007669"/>
    <property type="project" value="TreeGrafter"/>
</dbReference>
<keyword evidence="6" id="KW-1185">Reference proteome</keyword>
<keyword evidence="1" id="KW-0677">Repeat</keyword>
<organism evidence="4 6">
    <name type="scientific">Cymbomonas tetramitiformis</name>
    <dbReference type="NCBI Taxonomy" id="36881"/>
    <lineage>
        <taxon>Eukaryota</taxon>
        <taxon>Viridiplantae</taxon>
        <taxon>Chlorophyta</taxon>
        <taxon>Pyramimonadophyceae</taxon>
        <taxon>Pyramimonadales</taxon>
        <taxon>Pyramimonadaceae</taxon>
        <taxon>Cymbomonas</taxon>
    </lineage>
</organism>
<dbReference type="PROSITE" id="PS00018">
    <property type="entry name" value="EF_HAND_1"/>
    <property type="match status" value="2"/>
</dbReference>
<dbReference type="AlphaFoldDB" id="A0AAE0C0Y8"/>
<dbReference type="FunFam" id="1.10.238.10:FF:000178">
    <property type="entry name" value="Calmodulin-2 A"/>
    <property type="match status" value="1"/>
</dbReference>
<dbReference type="EMBL" id="LGRX02030310">
    <property type="protein sequence ID" value="KAK3245764.1"/>
    <property type="molecule type" value="Genomic_DNA"/>
</dbReference>
<dbReference type="Pfam" id="PF13499">
    <property type="entry name" value="EF-hand_7"/>
    <property type="match status" value="1"/>
</dbReference>
<dbReference type="SMART" id="SM00054">
    <property type="entry name" value="EFh"/>
    <property type="match status" value="2"/>
</dbReference>
<evidence type="ECO:0000256" key="2">
    <source>
        <dbReference type="ARBA" id="ARBA00022837"/>
    </source>
</evidence>
<reference evidence="4" key="2">
    <citation type="submission" date="2023-06" db="EMBL/GenBank/DDBJ databases">
        <title>Long-read-based genome assembly of the green algal bacterivore Cymbomonas tetramitiformis.</title>
        <authorList>
            <person name="Gyaltshen Y."/>
            <person name="Rozenberg A."/>
            <person name="Paasch A."/>
            <person name="Burns J.A."/>
            <person name="Warring S."/>
            <person name="Larson R."/>
            <person name="Maurer-Alcala X."/>
            <person name="Dacks J."/>
            <person name="Kim E."/>
        </authorList>
    </citation>
    <scope>NUCLEOTIDE SEQUENCE</scope>
    <source>
        <strain evidence="4">PLY_AMNH</strain>
    </source>
</reference>
<evidence type="ECO:0000256" key="1">
    <source>
        <dbReference type="ARBA" id="ARBA00022737"/>
    </source>
</evidence>
<dbReference type="PANTHER" id="PTHR23048:SF0">
    <property type="entry name" value="CALMODULIN LIKE 3"/>
    <property type="match status" value="1"/>
</dbReference>
<name>A0AAE0C0Y8_9CHLO</name>
<evidence type="ECO:0000259" key="3">
    <source>
        <dbReference type="PROSITE" id="PS50222"/>
    </source>
</evidence>
<feature type="domain" description="EF-hand" evidence="3">
    <location>
        <begin position="87"/>
        <end position="122"/>
    </location>
</feature>